<dbReference type="Proteomes" id="UP000756132">
    <property type="component" value="Chromosome 10"/>
</dbReference>
<dbReference type="KEGG" id="ffu:CLAFUR5_12509"/>
<evidence type="ECO:0000313" key="4">
    <source>
        <dbReference type="Proteomes" id="UP000756132"/>
    </source>
</evidence>
<dbReference type="InterPro" id="IPR002347">
    <property type="entry name" value="SDR_fam"/>
</dbReference>
<keyword evidence="2" id="KW-0560">Oxidoreductase</keyword>
<dbReference type="RefSeq" id="XP_047767559.1">
    <property type="nucleotide sequence ID" value="XM_047911657.1"/>
</dbReference>
<dbReference type="SUPFAM" id="SSF51735">
    <property type="entry name" value="NAD(P)-binding Rossmann-fold domains"/>
    <property type="match status" value="1"/>
</dbReference>
<evidence type="ECO:0000313" key="3">
    <source>
        <dbReference type="EMBL" id="UJO23193.1"/>
    </source>
</evidence>
<dbReference type="GeneID" id="71992387"/>
<organism evidence="3 4">
    <name type="scientific">Passalora fulva</name>
    <name type="common">Tomato leaf mold</name>
    <name type="synonym">Cladosporium fulvum</name>
    <dbReference type="NCBI Taxonomy" id="5499"/>
    <lineage>
        <taxon>Eukaryota</taxon>
        <taxon>Fungi</taxon>
        <taxon>Dikarya</taxon>
        <taxon>Ascomycota</taxon>
        <taxon>Pezizomycotina</taxon>
        <taxon>Dothideomycetes</taxon>
        <taxon>Dothideomycetidae</taxon>
        <taxon>Mycosphaerellales</taxon>
        <taxon>Mycosphaerellaceae</taxon>
        <taxon>Fulvia</taxon>
    </lineage>
</organism>
<dbReference type="AlphaFoldDB" id="A0A9Q8PIR3"/>
<comment type="similarity">
    <text evidence="1">Belongs to the short-chain dehydrogenases/reductases (SDR) family.</text>
</comment>
<dbReference type="PRINTS" id="PR00081">
    <property type="entry name" value="GDHRDH"/>
</dbReference>
<sequence length="248" mass="27611">MQLVLPKRLLLLQEVSLREQTASSQRQSDCQKGASGLGQAYVRALVAANVHVCFGDVDGAEGQKLAAELKGTKFVQCDVTKWQDQLQLFQKAAASSPTGKIHYVVANAGVARKHEVFQSDSDGLKEPNLSIVDINLKGALYTTKLAMHYFIKQNGTEVPSSQEDTCLVLIGSGASHLDVPRGPQYSSTKWTMRGIIHSMRRTTHFYGSRINMISPWYVRAKILSEQLSSTSKTREWNLRRWRTLVGVF</sequence>
<accession>A0A9Q8PIR3</accession>
<dbReference type="EMBL" id="CP090172">
    <property type="protein sequence ID" value="UJO23193.1"/>
    <property type="molecule type" value="Genomic_DNA"/>
</dbReference>
<keyword evidence="4" id="KW-1185">Reference proteome</keyword>
<dbReference type="InterPro" id="IPR036291">
    <property type="entry name" value="NAD(P)-bd_dom_sf"/>
</dbReference>
<proteinExistence type="inferred from homology"/>
<protein>
    <submittedName>
        <fullName evidence="3">5'-hydroxyaverantin dehydrogenase</fullName>
    </submittedName>
</protein>
<dbReference type="PANTHER" id="PTHR43180:SF31">
    <property type="entry name" value="CHAIN DEHYDROGENASE_REDUCTASE, PUTATIVE (AFU_ORTHOLOGUE AFUA_2G16570)-RELATED"/>
    <property type="match status" value="1"/>
</dbReference>
<dbReference type="PANTHER" id="PTHR43180">
    <property type="entry name" value="3-OXOACYL-(ACYL-CARRIER-PROTEIN) REDUCTASE (AFU_ORTHOLOGUE AFUA_6G11210)"/>
    <property type="match status" value="1"/>
</dbReference>
<evidence type="ECO:0000256" key="1">
    <source>
        <dbReference type="ARBA" id="ARBA00006484"/>
    </source>
</evidence>
<dbReference type="GO" id="GO:0016491">
    <property type="term" value="F:oxidoreductase activity"/>
    <property type="evidence" value="ECO:0007669"/>
    <property type="project" value="UniProtKB-KW"/>
</dbReference>
<dbReference type="OrthoDB" id="5371740at2759"/>
<reference evidence="3" key="2">
    <citation type="journal article" date="2022" name="Microb. Genom.">
        <title>A chromosome-scale genome assembly of the tomato pathogen Cladosporium fulvum reveals a compartmentalized genome architecture and the presence of a dispensable chromosome.</title>
        <authorList>
            <person name="Zaccaron A.Z."/>
            <person name="Chen L.H."/>
            <person name="Samaras A."/>
            <person name="Stergiopoulos I."/>
        </authorList>
    </citation>
    <scope>NUCLEOTIDE SEQUENCE</scope>
    <source>
        <strain evidence="3">Race5_Kim</strain>
    </source>
</reference>
<evidence type="ECO:0000256" key="2">
    <source>
        <dbReference type="ARBA" id="ARBA00023002"/>
    </source>
</evidence>
<name>A0A9Q8PIR3_PASFU</name>
<dbReference type="Gene3D" id="3.40.50.720">
    <property type="entry name" value="NAD(P)-binding Rossmann-like Domain"/>
    <property type="match status" value="1"/>
</dbReference>
<gene>
    <name evidence="3" type="ORF">CLAFUR5_12509</name>
</gene>
<dbReference type="Pfam" id="PF00106">
    <property type="entry name" value="adh_short"/>
    <property type="match status" value="1"/>
</dbReference>
<reference evidence="3" key="1">
    <citation type="submission" date="2021-12" db="EMBL/GenBank/DDBJ databases">
        <authorList>
            <person name="Zaccaron A."/>
            <person name="Stergiopoulos I."/>
        </authorList>
    </citation>
    <scope>NUCLEOTIDE SEQUENCE</scope>
    <source>
        <strain evidence="3">Race5_Kim</strain>
    </source>
</reference>